<name>A0A4Y2CNS2_ARAVE</name>
<comment type="caution">
    <text evidence="2">The sequence shown here is derived from an EMBL/GenBank/DDBJ whole genome shotgun (WGS) entry which is preliminary data.</text>
</comment>
<dbReference type="GO" id="GO:0000775">
    <property type="term" value="C:chromosome, centromeric region"/>
    <property type="evidence" value="ECO:0007669"/>
    <property type="project" value="InterPro"/>
</dbReference>
<evidence type="ECO:0000313" key="2">
    <source>
        <dbReference type="EMBL" id="GBM05368.1"/>
    </source>
</evidence>
<feature type="domain" description="Centromere protein CENP-B C-terminal" evidence="1">
    <location>
        <begin position="110"/>
        <end position="175"/>
    </location>
</feature>
<dbReference type="Proteomes" id="UP000499080">
    <property type="component" value="Unassembled WGS sequence"/>
</dbReference>
<dbReference type="Pfam" id="PF09026">
    <property type="entry name" value="CENP-B_dimeris"/>
    <property type="match status" value="1"/>
</dbReference>
<evidence type="ECO:0000313" key="3">
    <source>
        <dbReference type="Proteomes" id="UP000499080"/>
    </source>
</evidence>
<dbReference type="GO" id="GO:0003677">
    <property type="term" value="F:DNA binding"/>
    <property type="evidence" value="ECO:0007669"/>
    <property type="project" value="InterPro"/>
</dbReference>
<accession>A0A4Y2CNS2</accession>
<evidence type="ECO:0000259" key="1">
    <source>
        <dbReference type="Pfam" id="PF09026"/>
    </source>
</evidence>
<sequence>MIDEDLQKFSESHVMRTIAIGRFPIRNLPKRKHTNKVSVSSKPSLLQKNDKKLLCPWRILTPVDVNPIENAESEHFVPPENWSNLSDVTAFEEFVQCDSELAICSLLTIDEMIANEDTSSEEEDNCTEKPLPSFQQALVGFNNMQEYLISSDLNDKVKMALLTVHNELFSVHSKKALQPKITKYIL</sequence>
<dbReference type="InterPro" id="IPR015115">
    <property type="entry name" value="CenpB_C"/>
</dbReference>
<protein>
    <recommendedName>
        <fullName evidence="1">Centromere protein CENP-B C-terminal domain-containing protein</fullName>
    </recommendedName>
</protein>
<keyword evidence="3" id="KW-1185">Reference proteome</keyword>
<dbReference type="AlphaFoldDB" id="A0A4Y2CNS2"/>
<organism evidence="2 3">
    <name type="scientific">Araneus ventricosus</name>
    <name type="common">Orbweaver spider</name>
    <name type="synonym">Epeira ventricosa</name>
    <dbReference type="NCBI Taxonomy" id="182803"/>
    <lineage>
        <taxon>Eukaryota</taxon>
        <taxon>Metazoa</taxon>
        <taxon>Ecdysozoa</taxon>
        <taxon>Arthropoda</taxon>
        <taxon>Chelicerata</taxon>
        <taxon>Arachnida</taxon>
        <taxon>Araneae</taxon>
        <taxon>Araneomorphae</taxon>
        <taxon>Entelegynae</taxon>
        <taxon>Araneoidea</taxon>
        <taxon>Araneidae</taxon>
        <taxon>Araneus</taxon>
    </lineage>
</organism>
<gene>
    <name evidence="2" type="ORF">AVEN_46900_1</name>
</gene>
<dbReference type="GO" id="GO:0003682">
    <property type="term" value="F:chromatin binding"/>
    <property type="evidence" value="ECO:0007669"/>
    <property type="project" value="InterPro"/>
</dbReference>
<reference evidence="2 3" key="1">
    <citation type="journal article" date="2019" name="Sci. Rep.">
        <title>Orb-weaving spider Araneus ventricosus genome elucidates the spidroin gene catalogue.</title>
        <authorList>
            <person name="Kono N."/>
            <person name="Nakamura H."/>
            <person name="Ohtoshi R."/>
            <person name="Moran D.A.P."/>
            <person name="Shinohara A."/>
            <person name="Yoshida Y."/>
            <person name="Fujiwara M."/>
            <person name="Mori M."/>
            <person name="Tomita M."/>
            <person name="Arakawa K."/>
        </authorList>
    </citation>
    <scope>NUCLEOTIDE SEQUENCE [LARGE SCALE GENOMIC DNA]</scope>
</reference>
<dbReference type="EMBL" id="BGPR01000214">
    <property type="protein sequence ID" value="GBM05368.1"/>
    <property type="molecule type" value="Genomic_DNA"/>
</dbReference>
<proteinExistence type="predicted"/>